<name>A0A317WVQ4_9EURO</name>
<evidence type="ECO:0008006" key="5">
    <source>
        <dbReference type="Google" id="ProtNLM"/>
    </source>
</evidence>
<sequence>MESVPPPFHFILSSFLFSLLFLLSAYGLDWNGIVDYSTPLHFTSLTSYLYLYVISYLYFTLDTLVTLTLYSLHLIPPAPGVRLIALHCLASHHTHYTTSHRIASKYGAVVSWCRGAAMLRERLPPSDRNRKVE</sequence>
<dbReference type="GeneID" id="37060315"/>
<comment type="caution">
    <text evidence="3">The sequence shown here is derived from an EMBL/GenBank/DDBJ whole genome shotgun (WGS) entry which is preliminary data.</text>
</comment>
<evidence type="ECO:0000256" key="2">
    <source>
        <dbReference type="SAM" id="SignalP"/>
    </source>
</evidence>
<keyword evidence="2" id="KW-0732">Signal</keyword>
<gene>
    <name evidence="3" type="ORF">BO70DRAFT_135371</name>
</gene>
<protein>
    <recommendedName>
        <fullName evidence="5">TLC domain-containing protein</fullName>
    </recommendedName>
</protein>
<proteinExistence type="predicted"/>
<feature type="signal peptide" evidence="2">
    <location>
        <begin position="1"/>
        <end position="27"/>
    </location>
</feature>
<keyword evidence="1" id="KW-1133">Transmembrane helix</keyword>
<dbReference type="Proteomes" id="UP000247233">
    <property type="component" value="Unassembled WGS sequence"/>
</dbReference>
<dbReference type="VEuPathDB" id="FungiDB:BO70DRAFT_135371"/>
<evidence type="ECO:0000256" key="1">
    <source>
        <dbReference type="SAM" id="Phobius"/>
    </source>
</evidence>
<keyword evidence="1" id="KW-0472">Membrane</keyword>
<dbReference type="EMBL" id="MSFL01000003">
    <property type="protein sequence ID" value="PWY90165.1"/>
    <property type="molecule type" value="Genomic_DNA"/>
</dbReference>
<feature type="chain" id="PRO_5016240716" description="TLC domain-containing protein" evidence="2">
    <location>
        <begin position="28"/>
        <end position="133"/>
    </location>
</feature>
<feature type="transmembrane region" description="Helical" evidence="1">
    <location>
        <begin position="49"/>
        <end position="72"/>
    </location>
</feature>
<keyword evidence="4" id="KW-1185">Reference proteome</keyword>
<dbReference type="RefSeq" id="XP_025402996.1">
    <property type="nucleotide sequence ID" value="XM_025538078.1"/>
</dbReference>
<reference evidence="3 4" key="1">
    <citation type="submission" date="2016-12" db="EMBL/GenBank/DDBJ databases">
        <title>The genomes of Aspergillus section Nigri reveals drivers in fungal speciation.</title>
        <authorList>
            <consortium name="DOE Joint Genome Institute"/>
            <person name="Vesth T.C."/>
            <person name="Nybo J."/>
            <person name="Theobald S."/>
            <person name="Brandl J."/>
            <person name="Frisvad J.C."/>
            <person name="Nielsen K.F."/>
            <person name="Lyhne E.K."/>
            <person name="Kogle M.E."/>
            <person name="Kuo A."/>
            <person name="Riley R."/>
            <person name="Clum A."/>
            <person name="Nolan M."/>
            <person name="Lipzen A."/>
            <person name="Salamov A."/>
            <person name="Henrissat B."/>
            <person name="Wiebenga A."/>
            <person name="De Vries R.P."/>
            <person name="Grigoriev I.V."/>
            <person name="Mortensen U.H."/>
            <person name="Andersen M.R."/>
            <person name="Baker S.E."/>
        </authorList>
    </citation>
    <scope>NUCLEOTIDE SEQUENCE [LARGE SCALE GENOMIC DNA]</scope>
    <source>
        <strain evidence="3 4">CBS 117.55</strain>
    </source>
</reference>
<evidence type="ECO:0000313" key="4">
    <source>
        <dbReference type="Proteomes" id="UP000247233"/>
    </source>
</evidence>
<evidence type="ECO:0000313" key="3">
    <source>
        <dbReference type="EMBL" id="PWY90165.1"/>
    </source>
</evidence>
<organism evidence="3 4">
    <name type="scientific">Aspergillus heteromorphus CBS 117.55</name>
    <dbReference type="NCBI Taxonomy" id="1448321"/>
    <lineage>
        <taxon>Eukaryota</taxon>
        <taxon>Fungi</taxon>
        <taxon>Dikarya</taxon>
        <taxon>Ascomycota</taxon>
        <taxon>Pezizomycotina</taxon>
        <taxon>Eurotiomycetes</taxon>
        <taxon>Eurotiomycetidae</taxon>
        <taxon>Eurotiales</taxon>
        <taxon>Aspergillaceae</taxon>
        <taxon>Aspergillus</taxon>
        <taxon>Aspergillus subgen. Circumdati</taxon>
    </lineage>
</organism>
<keyword evidence="1" id="KW-0812">Transmembrane</keyword>
<dbReference type="AlphaFoldDB" id="A0A317WVQ4"/>
<accession>A0A317WVQ4</accession>